<comment type="caution">
    <text evidence="9">The sequence shown here is derived from an EMBL/GenBank/DDBJ whole genome shotgun (WGS) entry which is preliminary data.</text>
</comment>
<dbReference type="Gene3D" id="3.40.50.300">
    <property type="entry name" value="P-loop containing nucleotide triphosphate hydrolases"/>
    <property type="match status" value="1"/>
</dbReference>
<accession>A0ABS2HIW0</accession>
<dbReference type="PANTHER" id="PTHR11669">
    <property type="entry name" value="REPLICATION FACTOR C / DNA POLYMERASE III GAMMA-TAU SUBUNIT"/>
    <property type="match status" value="1"/>
</dbReference>
<evidence type="ECO:0000313" key="10">
    <source>
        <dbReference type="Proteomes" id="UP000809621"/>
    </source>
</evidence>
<keyword evidence="10" id="KW-1185">Reference proteome</keyword>
<dbReference type="NCBIfam" id="TIGR00678">
    <property type="entry name" value="holB"/>
    <property type="match status" value="1"/>
</dbReference>
<reference evidence="9 10" key="1">
    <citation type="submission" date="2021-02" db="EMBL/GenBank/DDBJ databases">
        <authorList>
            <person name="Park J.-S."/>
        </authorList>
    </citation>
    <scope>NUCLEOTIDE SEQUENCE [LARGE SCALE GENOMIC DNA]</scope>
    <source>
        <strain evidence="9 10">188UL20-2</strain>
    </source>
</reference>
<dbReference type="InterPro" id="IPR015199">
    <property type="entry name" value="DNA_pol_III_delta_C"/>
</dbReference>
<evidence type="ECO:0000313" key="9">
    <source>
        <dbReference type="EMBL" id="MBM7036591.1"/>
    </source>
</evidence>
<organism evidence="9 10">
    <name type="scientific">Vibrio ulleungensis</name>
    <dbReference type="NCBI Taxonomy" id="2807619"/>
    <lineage>
        <taxon>Bacteria</taxon>
        <taxon>Pseudomonadati</taxon>
        <taxon>Pseudomonadota</taxon>
        <taxon>Gammaproteobacteria</taxon>
        <taxon>Vibrionales</taxon>
        <taxon>Vibrionaceae</taxon>
        <taxon>Vibrio</taxon>
    </lineage>
</organism>
<evidence type="ECO:0000256" key="7">
    <source>
        <dbReference type="ARBA" id="ARBA00049244"/>
    </source>
</evidence>
<dbReference type="InterPro" id="IPR050238">
    <property type="entry name" value="DNA_Rep/Repair_Clamp_Loader"/>
</dbReference>
<evidence type="ECO:0000256" key="5">
    <source>
        <dbReference type="ARBA" id="ARBA00022705"/>
    </source>
</evidence>
<name>A0ABS2HIW0_9VIBR</name>
<dbReference type="Proteomes" id="UP000809621">
    <property type="component" value="Unassembled WGS sequence"/>
</dbReference>
<evidence type="ECO:0000256" key="3">
    <source>
        <dbReference type="ARBA" id="ARBA00022679"/>
    </source>
</evidence>
<dbReference type="Pfam" id="PF13177">
    <property type="entry name" value="DNA_pol3_delta2"/>
    <property type="match status" value="1"/>
</dbReference>
<dbReference type="EMBL" id="JAFEUM010000003">
    <property type="protein sequence ID" value="MBM7036591.1"/>
    <property type="molecule type" value="Genomic_DNA"/>
</dbReference>
<keyword evidence="5" id="KW-0235">DNA replication</keyword>
<gene>
    <name evidence="9" type="primary">holB</name>
    <name evidence="9" type="ORF">JQC93_09245</name>
</gene>
<keyword evidence="6" id="KW-0239">DNA-directed DNA polymerase</keyword>
<dbReference type="RefSeq" id="WP_205158164.1">
    <property type="nucleotide sequence ID" value="NZ_JAFEUM010000003.1"/>
</dbReference>
<dbReference type="PANTHER" id="PTHR11669:SF8">
    <property type="entry name" value="DNA POLYMERASE III SUBUNIT DELTA"/>
    <property type="match status" value="1"/>
</dbReference>
<evidence type="ECO:0000256" key="4">
    <source>
        <dbReference type="ARBA" id="ARBA00022695"/>
    </source>
</evidence>
<sequence length="312" mass="35193">MDSLYPWLQPLWTQLQKALTQDRLPNSIMIESADGLGEQQLIDALGKALLCSNSTDEGCGFCHSCQLFAAGTHPDYHRLMPLETKKQISVDQVRELNRFAAESSQLSGKRVLVVTLAEQMNSSASNALLKTLEEPPSQCVFVVLTHAKSQLLPTVVSRCQQWHVSPPSIEQTQHWIAEQSLSVSDLALTLYAQAPLKLNEFTENQSDELASLIKLLTKDNLLVEQSKIVAILTSEPQRSLEQLSIVLHMALRHFAQPYEGLETILTPVCNRWDFGTLSRMVERLDIMRAELRAHPGLNTELLLIEWLTYWHE</sequence>
<dbReference type="Pfam" id="PF09115">
    <property type="entry name" value="DNApol3-delta_C"/>
    <property type="match status" value="1"/>
</dbReference>
<dbReference type="SUPFAM" id="SSF52540">
    <property type="entry name" value="P-loop containing nucleoside triphosphate hydrolases"/>
    <property type="match status" value="1"/>
</dbReference>
<dbReference type="InterPro" id="IPR004622">
    <property type="entry name" value="DNA_pol_HolB"/>
</dbReference>
<evidence type="ECO:0000256" key="6">
    <source>
        <dbReference type="ARBA" id="ARBA00022932"/>
    </source>
</evidence>
<dbReference type="EC" id="2.7.7.7" evidence="1"/>
<evidence type="ECO:0000259" key="8">
    <source>
        <dbReference type="Pfam" id="PF09115"/>
    </source>
</evidence>
<keyword evidence="3 9" id="KW-0808">Transferase</keyword>
<protein>
    <recommendedName>
        <fullName evidence="2">DNA polymerase III subunit delta'</fullName>
        <ecNumber evidence="1">2.7.7.7</ecNumber>
    </recommendedName>
</protein>
<evidence type="ECO:0000256" key="1">
    <source>
        <dbReference type="ARBA" id="ARBA00012417"/>
    </source>
</evidence>
<comment type="catalytic activity">
    <reaction evidence="7">
        <text>DNA(n) + a 2'-deoxyribonucleoside 5'-triphosphate = DNA(n+1) + diphosphate</text>
        <dbReference type="Rhea" id="RHEA:22508"/>
        <dbReference type="Rhea" id="RHEA-COMP:17339"/>
        <dbReference type="Rhea" id="RHEA-COMP:17340"/>
        <dbReference type="ChEBI" id="CHEBI:33019"/>
        <dbReference type="ChEBI" id="CHEBI:61560"/>
        <dbReference type="ChEBI" id="CHEBI:173112"/>
        <dbReference type="EC" id="2.7.7.7"/>
    </reaction>
</comment>
<proteinExistence type="predicted"/>
<keyword evidence="4 9" id="KW-0548">Nucleotidyltransferase</keyword>
<feature type="domain" description="DNA polymerase III delta subunit C-terminal" evidence="8">
    <location>
        <begin position="264"/>
        <end position="311"/>
    </location>
</feature>
<evidence type="ECO:0000256" key="2">
    <source>
        <dbReference type="ARBA" id="ARBA00014363"/>
    </source>
</evidence>
<dbReference type="InterPro" id="IPR027417">
    <property type="entry name" value="P-loop_NTPase"/>
</dbReference>
<dbReference type="GO" id="GO:0003887">
    <property type="term" value="F:DNA-directed DNA polymerase activity"/>
    <property type="evidence" value="ECO:0007669"/>
    <property type="project" value="UniProtKB-EC"/>
</dbReference>